<keyword evidence="2" id="KW-0479">Metal-binding</keyword>
<dbReference type="InterPro" id="IPR049730">
    <property type="entry name" value="SNF2/RAD54-like_C"/>
</dbReference>
<dbReference type="Gene3D" id="3.40.50.300">
    <property type="entry name" value="P-loop containing nucleotide triphosphate hydrolases"/>
    <property type="match status" value="1"/>
</dbReference>
<name>A0A1M5XST7_9CLOT</name>
<keyword evidence="6" id="KW-0347">Helicase</keyword>
<dbReference type="Gene3D" id="3.40.50.10810">
    <property type="entry name" value="Tandem AAA-ATPase domain"/>
    <property type="match status" value="1"/>
</dbReference>
<feature type="domain" description="Helicase ATP-binding" evidence="4">
    <location>
        <begin position="485"/>
        <end position="638"/>
    </location>
</feature>
<dbReference type="InterPro" id="IPR001650">
    <property type="entry name" value="Helicase_C-like"/>
</dbReference>
<evidence type="ECO:0000256" key="2">
    <source>
        <dbReference type="PROSITE-ProRule" id="PRU00325"/>
    </source>
</evidence>
<dbReference type="InterPro" id="IPR038718">
    <property type="entry name" value="SNF2-like_sf"/>
</dbReference>
<dbReference type="RefSeq" id="WP_073018468.1">
    <property type="nucleotide sequence ID" value="NZ_FQXU01000005.1"/>
</dbReference>
<dbReference type="Proteomes" id="UP000184241">
    <property type="component" value="Unassembled WGS sequence"/>
</dbReference>
<dbReference type="GO" id="GO:0008270">
    <property type="term" value="F:zinc ion binding"/>
    <property type="evidence" value="ECO:0007669"/>
    <property type="project" value="UniProtKB-KW"/>
</dbReference>
<organism evidence="6 7">
    <name type="scientific">Clostridium intestinale DSM 6191</name>
    <dbReference type="NCBI Taxonomy" id="1121320"/>
    <lineage>
        <taxon>Bacteria</taxon>
        <taxon>Bacillati</taxon>
        <taxon>Bacillota</taxon>
        <taxon>Clostridia</taxon>
        <taxon>Eubacteriales</taxon>
        <taxon>Clostridiaceae</taxon>
        <taxon>Clostridium</taxon>
    </lineage>
</organism>
<keyword evidence="1" id="KW-0378">Hydrolase</keyword>
<keyword evidence="6" id="KW-0067">ATP-binding</keyword>
<dbReference type="InterPro" id="IPR007527">
    <property type="entry name" value="Znf_SWIM"/>
</dbReference>
<feature type="domain" description="Helicase C-terminal" evidence="5">
    <location>
        <begin position="747"/>
        <end position="913"/>
    </location>
</feature>
<evidence type="ECO:0000259" key="4">
    <source>
        <dbReference type="PROSITE" id="PS51192"/>
    </source>
</evidence>
<evidence type="ECO:0000259" key="3">
    <source>
        <dbReference type="PROSITE" id="PS50966"/>
    </source>
</evidence>
<dbReference type="InterPro" id="IPR013663">
    <property type="entry name" value="Helicase_SWF/SNF/SWI_bac"/>
</dbReference>
<protein>
    <submittedName>
        <fullName evidence="6">Superfamily II DNA or RNA helicase, SNF2 family</fullName>
    </submittedName>
</protein>
<evidence type="ECO:0000256" key="1">
    <source>
        <dbReference type="ARBA" id="ARBA00022801"/>
    </source>
</evidence>
<dbReference type="SMART" id="SM00490">
    <property type="entry name" value="HELICc"/>
    <property type="match status" value="1"/>
</dbReference>
<evidence type="ECO:0000313" key="7">
    <source>
        <dbReference type="Proteomes" id="UP000184241"/>
    </source>
</evidence>
<dbReference type="GO" id="GO:0004386">
    <property type="term" value="F:helicase activity"/>
    <property type="evidence" value="ECO:0007669"/>
    <property type="project" value="UniProtKB-KW"/>
</dbReference>
<keyword evidence="2" id="KW-0863">Zinc-finger</keyword>
<dbReference type="Pfam" id="PF00271">
    <property type="entry name" value="Helicase_C"/>
    <property type="match status" value="1"/>
</dbReference>
<dbReference type="InterPro" id="IPR000330">
    <property type="entry name" value="SNF2_N"/>
</dbReference>
<keyword evidence="2" id="KW-0862">Zinc</keyword>
<dbReference type="Pfam" id="PF00176">
    <property type="entry name" value="SNF2-rel_dom"/>
    <property type="match status" value="1"/>
</dbReference>
<dbReference type="EMBL" id="FQXU01000005">
    <property type="protein sequence ID" value="SHI02819.1"/>
    <property type="molecule type" value="Genomic_DNA"/>
</dbReference>
<dbReference type="Pfam" id="PF08455">
    <property type="entry name" value="SNF2_assoc"/>
    <property type="match status" value="2"/>
</dbReference>
<dbReference type="InterPro" id="IPR014001">
    <property type="entry name" value="Helicase_ATP-bd"/>
</dbReference>
<dbReference type="CDD" id="cd18793">
    <property type="entry name" value="SF2_C_SNF"/>
    <property type="match status" value="1"/>
</dbReference>
<dbReference type="PROSITE" id="PS51192">
    <property type="entry name" value="HELICASE_ATP_BIND_1"/>
    <property type="match status" value="1"/>
</dbReference>
<dbReference type="InterPro" id="IPR027417">
    <property type="entry name" value="P-loop_NTPase"/>
</dbReference>
<dbReference type="SUPFAM" id="SSF52540">
    <property type="entry name" value="P-loop containing nucleoside triphosphate hydrolases"/>
    <property type="match status" value="2"/>
</dbReference>
<dbReference type="GO" id="GO:0005524">
    <property type="term" value="F:ATP binding"/>
    <property type="evidence" value="ECO:0007669"/>
    <property type="project" value="InterPro"/>
</dbReference>
<accession>A0A1M5XST7</accession>
<evidence type="ECO:0000313" key="6">
    <source>
        <dbReference type="EMBL" id="SHI02819.1"/>
    </source>
</evidence>
<gene>
    <name evidence="6" type="ORF">SAMN02745941_01617</name>
</gene>
<reference evidence="6 7" key="1">
    <citation type="submission" date="2016-11" db="EMBL/GenBank/DDBJ databases">
        <authorList>
            <person name="Jaros S."/>
            <person name="Januszkiewicz K."/>
            <person name="Wedrychowicz H."/>
        </authorList>
    </citation>
    <scope>NUCLEOTIDE SEQUENCE [LARGE SCALE GENOMIC DNA]</scope>
    <source>
        <strain evidence="6 7">DSM 6191</strain>
    </source>
</reference>
<sequence>MNLKALEEMIFKHSSSLMKKHGEEIFRKNFVSNLKGKRIENMYHVYGDVKDLNLTHRVHIKLDIQGNTLEGASCNCEEYREISRYKKIFMCKHINAVSYKFLDSLYKKKHGENSYVQGHEKDAIELDVKIEYKKWEKDDNYILEFRAGSKNKVLVTDLKAFVKEFNHEKKVIAKKDISLFLYLKEKVDGPKSVENGSRSIIIKENELKAFLKTLGNRKILFRYNGIEYKADILNKDLPLTFTLKGNERNLILTTHKNIPMALDENKEVYFFLDNIYVPSNHQSEKYKMFHERFMKNNTILYKKTQKNYKLLLEILSSISDNIMISENIRNLELGPSEDDGPRLYDSSSINLELHERNGSVVLSYSIDDIEEDELKEVLRSYKAGSKAYRIGTKGFLDFEDEEVKSFFNLLDILNSDKNIIEIDKNKESYLNVILENTSMNINKGLDVLENIKDRFSNLEKKERKVGKNFKGKLRNYQKDGFKWFKNLSELEFGGILADEMGLGKTIQTIAFLSSEKSKKTLIVAPTSLIYNWDNEFKKFSPDLKVGIFHSNEVLIDNLKECDIILTTYGLVRNHIESFKKIEFDYCIIDEAQNIKNSLGKNTAAVKEIKSKVGFALTGTPIENNLLELWSIFDFIMPGYLFPRKYFEEKFIGKEDMETLRLLVKPFILRRTKSEVVKELPDKIEKKMLISMTSEQRNIYKKYVNDVKRKIKENKGNKIEIFSYLTRLRQVCLDPSILVEEYTGGSGKLNVALELIEQQSKEGGKILLFSQFTSVLKKIEPILKERDIEYLYLDGSISSKERINLVDDFNKKDNIKVFLISLKAGGTGLNLTSANFVIHFDPWWNPAVEAQATDRAHRIGQKNIVEVIKLIAKGTIEEQILNLQEAKKQLVNEVITDDFRDIHNLDKLTIEEIIEVINRE</sequence>
<dbReference type="PROSITE" id="PS50966">
    <property type="entry name" value="ZF_SWIM"/>
    <property type="match status" value="1"/>
</dbReference>
<dbReference type="SMART" id="SM00487">
    <property type="entry name" value="DEXDc"/>
    <property type="match status" value="1"/>
</dbReference>
<proteinExistence type="predicted"/>
<evidence type="ECO:0000259" key="5">
    <source>
        <dbReference type="PROSITE" id="PS51194"/>
    </source>
</evidence>
<dbReference type="GO" id="GO:0016787">
    <property type="term" value="F:hydrolase activity"/>
    <property type="evidence" value="ECO:0007669"/>
    <property type="project" value="UniProtKB-KW"/>
</dbReference>
<dbReference type="PANTHER" id="PTHR10799">
    <property type="entry name" value="SNF2/RAD54 HELICASE FAMILY"/>
    <property type="match status" value="1"/>
</dbReference>
<keyword evidence="6" id="KW-0547">Nucleotide-binding</keyword>
<dbReference type="AlphaFoldDB" id="A0A1M5XST7"/>
<dbReference type="PROSITE" id="PS51194">
    <property type="entry name" value="HELICASE_CTER"/>
    <property type="match status" value="1"/>
</dbReference>
<feature type="domain" description="SWIM-type" evidence="3">
    <location>
        <begin position="58"/>
        <end position="102"/>
    </location>
</feature>